<keyword evidence="2" id="KW-1185">Reference proteome</keyword>
<dbReference type="EMBL" id="VUJU01000099">
    <property type="protein sequence ID" value="KAF0773081.1"/>
    <property type="molecule type" value="Genomic_DNA"/>
</dbReference>
<dbReference type="Proteomes" id="UP000478052">
    <property type="component" value="Unassembled WGS sequence"/>
</dbReference>
<dbReference type="PANTHER" id="PTHR23280:SF4">
    <property type="entry name" value="BAND 4.1-LIKE PROTEIN 4A"/>
    <property type="match status" value="1"/>
</dbReference>
<gene>
    <name evidence="1" type="ORF">FWK35_00005365</name>
</gene>
<evidence type="ECO:0000313" key="2">
    <source>
        <dbReference type="Proteomes" id="UP000478052"/>
    </source>
</evidence>
<proteinExistence type="predicted"/>
<dbReference type="SUPFAM" id="SSF47031">
    <property type="entry name" value="Second domain of FERM"/>
    <property type="match status" value="1"/>
</dbReference>
<evidence type="ECO:0000313" key="1">
    <source>
        <dbReference type="EMBL" id="KAF0773081.1"/>
    </source>
</evidence>
<dbReference type="InterPro" id="IPR035963">
    <property type="entry name" value="FERM_2"/>
</dbReference>
<comment type="caution">
    <text evidence="1">The sequence shown here is derived from an EMBL/GenBank/DDBJ whole genome shotgun (WGS) entry which is preliminary data.</text>
</comment>
<dbReference type="GO" id="GO:0031032">
    <property type="term" value="P:actomyosin structure organization"/>
    <property type="evidence" value="ECO:0007669"/>
    <property type="project" value="TreeGrafter"/>
</dbReference>
<dbReference type="OrthoDB" id="6235974at2759"/>
<dbReference type="InterPro" id="IPR019748">
    <property type="entry name" value="FERM_central"/>
</dbReference>
<dbReference type="Gene3D" id="1.20.80.10">
    <property type="match status" value="1"/>
</dbReference>
<accession>A0A6G0ZNS5</accession>
<organism evidence="1 2">
    <name type="scientific">Aphis craccivora</name>
    <name type="common">Cowpea aphid</name>
    <dbReference type="NCBI Taxonomy" id="307492"/>
    <lineage>
        <taxon>Eukaryota</taxon>
        <taxon>Metazoa</taxon>
        <taxon>Ecdysozoa</taxon>
        <taxon>Arthropoda</taxon>
        <taxon>Hexapoda</taxon>
        <taxon>Insecta</taxon>
        <taxon>Pterygota</taxon>
        <taxon>Neoptera</taxon>
        <taxon>Paraneoptera</taxon>
        <taxon>Hemiptera</taxon>
        <taxon>Sternorrhyncha</taxon>
        <taxon>Aphidomorpha</taxon>
        <taxon>Aphidoidea</taxon>
        <taxon>Aphididae</taxon>
        <taxon>Aphidini</taxon>
        <taxon>Aphis</taxon>
        <taxon>Aphis</taxon>
    </lineage>
</organism>
<dbReference type="CDD" id="cd14473">
    <property type="entry name" value="FERM_B-lobe"/>
    <property type="match status" value="1"/>
</dbReference>
<protein>
    <submittedName>
        <fullName evidence="1">Band 4.1-like protein 4 isoform X1</fullName>
    </submittedName>
</protein>
<reference evidence="1 2" key="1">
    <citation type="submission" date="2019-08" db="EMBL/GenBank/DDBJ databases">
        <title>Whole genome of Aphis craccivora.</title>
        <authorList>
            <person name="Voronova N.V."/>
            <person name="Shulinski R.S."/>
            <person name="Bandarenka Y.V."/>
            <person name="Zhorov D.G."/>
            <person name="Warner D."/>
        </authorList>
    </citation>
    <scope>NUCLEOTIDE SEQUENCE [LARGE SCALE GENOMIC DNA]</scope>
    <source>
        <strain evidence="1">180601</strain>
        <tissue evidence="1">Whole Body</tissue>
    </source>
</reference>
<dbReference type="InterPro" id="IPR014352">
    <property type="entry name" value="FERM/acyl-CoA-bd_prot_sf"/>
</dbReference>
<name>A0A6G0ZNS5_APHCR</name>
<dbReference type="PANTHER" id="PTHR23280">
    <property type="entry name" value="4.1 G PROTEIN"/>
    <property type="match status" value="1"/>
</dbReference>
<dbReference type="AlphaFoldDB" id="A0A6G0ZNS5"/>
<dbReference type="GO" id="GO:0005856">
    <property type="term" value="C:cytoskeleton"/>
    <property type="evidence" value="ECO:0007669"/>
    <property type="project" value="TreeGrafter"/>
</dbReference>
<sequence>MKIIILTLNSWSWNISKNFRAADAELGDFDPRRHTLGYVSEFRFVSNQNAELENRIGEIHKELT</sequence>